<evidence type="ECO:0000256" key="4">
    <source>
        <dbReference type="ARBA" id="ARBA00023136"/>
    </source>
</evidence>
<dbReference type="GeneTree" id="ENSGT00940000157310"/>
<accession>A0A8C9N2L5</accession>
<dbReference type="OMA" id="PRIPSTK"/>
<dbReference type="Pfam" id="PF04144">
    <property type="entry name" value="SCAMP"/>
    <property type="match status" value="1"/>
</dbReference>
<keyword evidence="5" id="KW-0813">Transport</keyword>
<evidence type="ECO:0000313" key="6">
    <source>
        <dbReference type="Ensembl" id="ENSSCAP00000011912.1"/>
    </source>
</evidence>
<comment type="subcellular location">
    <subcellularLocation>
        <location evidence="1 5">Membrane</location>
        <topology evidence="1 5">Multi-pass membrane protein</topology>
    </subcellularLocation>
</comment>
<evidence type="ECO:0000256" key="1">
    <source>
        <dbReference type="ARBA" id="ARBA00004141"/>
    </source>
</evidence>
<dbReference type="Proteomes" id="UP000694409">
    <property type="component" value="Unassembled WGS sequence"/>
</dbReference>
<name>A0A8C9N2L5_SERCA</name>
<evidence type="ECO:0000313" key="7">
    <source>
        <dbReference type="Proteomes" id="UP000694409"/>
    </source>
</evidence>
<dbReference type="PANTHER" id="PTHR10687:SF8">
    <property type="entry name" value="SECRETORY CARRIER-ASSOCIATED MEMBRANE PROTEIN 1"/>
    <property type="match status" value="1"/>
</dbReference>
<dbReference type="InterPro" id="IPR007273">
    <property type="entry name" value="SCAMP"/>
</dbReference>
<proteinExistence type="inferred from homology"/>
<keyword evidence="7" id="KW-1185">Reference proteome</keyword>
<dbReference type="AlphaFoldDB" id="A0A8C9N2L5"/>
<dbReference type="PANTHER" id="PTHR10687">
    <property type="entry name" value="SECRETORY CARRIER-ASSOCIATED MEMBRANE PROTEIN SCAMP"/>
    <property type="match status" value="1"/>
</dbReference>
<keyword evidence="2" id="KW-0812">Transmembrane</keyword>
<dbReference type="GO" id="GO:0055038">
    <property type="term" value="C:recycling endosome membrane"/>
    <property type="evidence" value="ECO:0007669"/>
    <property type="project" value="TreeGrafter"/>
</dbReference>
<reference evidence="6" key="2">
    <citation type="submission" date="2025-09" db="UniProtKB">
        <authorList>
            <consortium name="Ensembl"/>
        </authorList>
    </citation>
    <scope>IDENTIFICATION</scope>
</reference>
<evidence type="ECO:0000256" key="2">
    <source>
        <dbReference type="ARBA" id="ARBA00022692"/>
    </source>
</evidence>
<dbReference type="GO" id="GO:0015031">
    <property type="term" value="P:protein transport"/>
    <property type="evidence" value="ECO:0007669"/>
    <property type="project" value="InterPro"/>
</dbReference>
<reference evidence="6" key="1">
    <citation type="submission" date="2025-08" db="UniProtKB">
        <authorList>
            <consortium name="Ensembl"/>
        </authorList>
    </citation>
    <scope>IDENTIFICATION</scope>
</reference>
<sequence length="68" mass="8168">FAGRKNNWPPLPENFPVGPCFYQDFSVDIPVEFQKTVKIMYYLWMCKYFILKKSEDLGFPRIPSTKHY</sequence>
<keyword evidence="3" id="KW-1133">Transmembrane helix</keyword>
<organism evidence="6 7">
    <name type="scientific">Serinus canaria</name>
    <name type="common">Island canary</name>
    <name type="synonym">Fringilla canaria</name>
    <dbReference type="NCBI Taxonomy" id="9135"/>
    <lineage>
        <taxon>Eukaryota</taxon>
        <taxon>Metazoa</taxon>
        <taxon>Chordata</taxon>
        <taxon>Craniata</taxon>
        <taxon>Vertebrata</taxon>
        <taxon>Euteleostomi</taxon>
        <taxon>Archelosauria</taxon>
        <taxon>Archosauria</taxon>
        <taxon>Dinosauria</taxon>
        <taxon>Saurischia</taxon>
        <taxon>Theropoda</taxon>
        <taxon>Coelurosauria</taxon>
        <taxon>Aves</taxon>
        <taxon>Neognathae</taxon>
        <taxon>Neoaves</taxon>
        <taxon>Telluraves</taxon>
        <taxon>Australaves</taxon>
        <taxon>Passeriformes</taxon>
        <taxon>Passeroidea</taxon>
        <taxon>Fringillidae</taxon>
        <taxon>Carduelinae</taxon>
        <taxon>Serinus</taxon>
    </lineage>
</organism>
<evidence type="ECO:0000256" key="3">
    <source>
        <dbReference type="ARBA" id="ARBA00022989"/>
    </source>
</evidence>
<evidence type="ECO:0000256" key="5">
    <source>
        <dbReference type="RuleBase" id="RU363122"/>
    </source>
</evidence>
<keyword evidence="4" id="KW-0472">Membrane</keyword>
<comment type="similarity">
    <text evidence="5">Belongs to the SCAMP family.</text>
</comment>
<dbReference type="GO" id="GO:0032588">
    <property type="term" value="C:trans-Golgi network membrane"/>
    <property type="evidence" value="ECO:0007669"/>
    <property type="project" value="TreeGrafter"/>
</dbReference>
<protein>
    <recommendedName>
        <fullName evidence="5">Secretory carrier-associated membrane protein</fullName>
        <shortName evidence="5">Secretory carrier membrane protein</shortName>
    </recommendedName>
</protein>
<dbReference type="Ensembl" id="ENSSCAT00000013416.1">
    <property type="protein sequence ID" value="ENSSCAP00000011912.1"/>
    <property type="gene ID" value="ENSSCAG00000008904.1"/>
</dbReference>